<evidence type="ECO:0000313" key="3">
    <source>
        <dbReference type="Proteomes" id="UP000024635"/>
    </source>
</evidence>
<accession>A0A016SQB7</accession>
<dbReference type="STRING" id="53326.A0A016SQB7"/>
<dbReference type="OrthoDB" id="5855716at2759"/>
<gene>
    <name evidence="2" type="primary">Acey_s0193.g1401</name>
    <name evidence="2" type="ORF">Y032_0193g1401</name>
</gene>
<feature type="domain" description="ERAP1-like C-terminal" evidence="1">
    <location>
        <begin position="14"/>
        <end position="174"/>
    </location>
</feature>
<organism evidence="2 3">
    <name type="scientific">Ancylostoma ceylanicum</name>
    <dbReference type="NCBI Taxonomy" id="53326"/>
    <lineage>
        <taxon>Eukaryota</taxon>
        <taxon>Metazoa</taxon>
        <taxon>Ecdysozoa</taxon>
        <taxon>Nematoda</taxon>
        <taxon>Chromadorea</taxon>
        <taxon>Rhabditida</taxon>
        <taxon>Rhabditina</taxon>
        <taxon>Rhabditomorpha</taxon>
        <taxon>Strongyloidea</taxon>
        <taxon>Ancylostomatidae</taxon>
        <taxon>Ancylostomatinae</taxon>
        <taxon>Ancylostoma</taxon>
    </lineage>
</organism>
<dbReference type="Gene3D" id="1.10.3480.20">
    <property type="match status" value="1"/>
</dbReference>
<evidence type="ECO:0000313" key="2">
    <source>
        <dbReference type="EMBL" id="EYB92509.1"/>
    </source>
</evidence>
<dbReference type="InterPro" id="IPR024571">
    <property type="entry name" value="ERAP1-like_C_dom"/>
</dbReference>
<proteinExistence type="predicted"/>
<name>A0A016SQB7_9BILA</name>
<reference evidence="3" key="1">
    <citation type="journal article" date="2015" name="Nat. Genet.">
        <title>The genome and transcriptome of the zoonotic hookworm Ancylostoma ceylanicum identify infection-specific gene families.</title>
        <authorList>
            <person name="Schwarz E.M."/>
            <person name="Hu Y."/>
            <person name="Antoshechkin I."/>
            <person name="Miller M.M."/>
            <person name="Sternberg P.W."/>
            <person name="Aroian R.V."/>
        </authorList>
    </citation>
    <scope>NUCLEOTIDE SEQUENCE</scope>
    <source>
        <strain evidence="3">HY135</strain>
    </source>
</reference>
<dbReference type="AlphaFoldDB" id="A0A016SQB7"/>
<dbReference type="Pfam" id="PF11838">
    <property type="entry name" value="ERAP1_C"/>
    <property type="match status" value="1"/>
</dbReference>
<comment type="caution">
    <text evidence="2">The sequence shown here is derived from an EMBL/GenBank/DDBJ whole genome shotgun (WGS) entry which is preliminary data.</text>
</comment>
<dbReference type="Proteomes" id="UP000024635">
    <property type="component" value="Unassembled WGS sequence"/>
</dbReference>
<protein>
    <recommendedName>
        <fullName evidence="1">ERAP1-like C-terminal domain-containing protein</fullName>
    </recommendedName>
</protein>
<sequence length="187" mass="21593">MLCRPRDVFVFHSDNLNTLSAVIYSAMTRYGIIKDAFAAAEVNLLDYEILFKLLEYLPKEKESSVWEAVRGGLETIVDHFVDELDRKWAKQFMSKIMESKKAGSDSIYVVPNITEEISEEWSRRKHPKRSKEYTTSELSSDTFFERSFLETLCKFGSKRCSSTFQSVFEKQVHGRCGLGEKASQCVR</sequence>
<dbReference type="EMBL" id="JARK01001529">
    <property type="protein sequence ID" value="EYB92509.1"/>
    <property type="molecule type" value="Genomic_DNA"/>
</dbReference>
<keyword evidence="3" id="KW-1185">Reference proteome</keyword>
<evidence type="ECO:0000259" key="1">
    <source>
        <dbReference type="Pfam" id="PF11838"/>
    </source>
</evidence>